<comment type="catalytic activity">
    <reaction evidence="1">
        <text>AMP + H2O = D-ribose 5-phosphate + adenine</text>
        <dbReference type="Rhea" id="RHEA:20129"/>
        <dbReference type="ChEBI" id="CHEBI:15377"/>
        <dbReference type="ChEBI" id="CHEBI:16708"/>
        <dbReference type="ChEBI" id="CHEBI:78346"/>
        <dbReference type="ChEBI" id="CHEBI:456215"/>
        <dbReference type="EC" id="3.2.2.4"/>
    </reaction>
</comment>
<dbReference type="NCBIfam" id="TIGR00730">
    <property type="entry name" value="Rossman fold protein, TIGR00730 family"/>
    <property type="match status" value="1"/>
</dbReference>
<dbReference type="EC" id="3.2.2.n1" evidence="3"/>
<gene>
    <name evidence="4" type="ORF">LZC95_23685</name>
</gene>
<accession>A0ABZ2KS47</accession>
<keyword evidence="3" id="KW-0378">Hydrolase</keyword>
<keyword evidence="3" id="KW-0203">Cytokinin biosynthesis</keyword>
<dbReference type="PANTHER" id="PTHR31223:SF70">
    <property type="entry name" value="LOG FAMILY PROTEIN YJL055W"/>
    <property type="match status" value="1"/>
</dbReference>
<dbReference type="Gene3D" id="3.40.50.450">
    <property type="match status" value="1"/>
</dbReference>
<dbReference type="PANTHER" id="PTHR31223">
    <property type="entry name" value="LOG FAMILY PROTEIN YJL055W"/>
    <property type="match status" value="1"/>
</dbReference>
<proteinExistence type="inferred from homology"/>
<dbReference type="Pfam" id="PF03641">
    <property type="entry name" value="Lysine_decarbox"/>
    <property type="match status" value="1"/>
</dbReference>
<comment type="similarity">
    <text evidence="2 3">Belongs to the LOG family.</text>
</comment>
<dbReference type="SUPFAM" id="SSF102405">
    <property type="entry name" value="MCP/YpsA-like"/>
    <property type="match status" value="1"/>
</dbReference>
<evidence type="ECO:0000256" key="1">
    <source>
        <dbReference type="ARBA" id="ARBA00000274"/>
    </source>
</evidence>
<dbReference type="RefSeq" id="WP_394850448.1">
    <property type="nucleotide sequence ID" value="NZ_CP089982.1"/>
</dbReference>
<dbReference type="InterPro" id="IPR031100">
    <property type="entry name" value="LOG_fam"/>
</dbReference>
<dbReference type="Proteomes" id="UP001379533">
    <property type="component" value="Chromosome"/>
</dbReference>
<evidence type="ECO:0000256" key="2">
    <source>
        <dbReference type="ARBA" id="ARBA00006763"/>
    </source>
</evidence>
<protein>
    <recommendedName>
        <fullName evidence="3">Cytokinin riboside 5'-monophosphate phosphoribohydrolase</fullName>
        <ecNumber evidence="3">3.2.2.n1</ecNumber>
    </recommendedName>
</protein>
<keyword evidence="5" id="KW-1185">Reference proteome</keyword>
<organism evidence="4 5">
    <name type="scientific">Pendulispora brunnea</name>
    <dbReference type="NCBI Taxonomy" id="2905690"/>
    <lineage>
        <taxon>Bacteria</taxon>
        <taxon>Pseudomonadati</taxon>
        <taxon>Myxococcota</taxon>
        <taxon>Myxococcia</taxon>
        <taxon>Myxococcales</taxon>
        <taxon>Sorangiineae</taxon>
        <taxon>Pendulisporaceae</taxon>
        <taxon>Pendulispora</taxon>
    </lineage>
</organism>
<reference evidence="4 5" key="1">
    <citation type="submission" date="2021-12" db="EMBL/GenBank/DDBJ databases">
        <title>Discovery of the Pendulisporaceae a myxobacterial family with distinct sporulation behavior and unique specialized metabolism.</title>
        <authorList>
            <person name="Garcia R."/>
            <person name="Popoff A."/>
            <person name="Bader C.D."/>
            <person name="Loehr J."/>
            <person name="Walesch S."/>
            <person name="Walt C."/>
            <person name="Boldt J."/>
            <person name="Bunk B."/>
            <person name="Haeckl F.J.F.P.J."/>
            <person name="Gunesch A.P."/>
            <person name="Birkelbach J."/>
            <person name="Nuebel U."/>
            <person name="Pietschmann T."/>
            <person name="Bach T."/>
            <person name="Mueller R."/>
        </authorList>
    </citation>
    <scope>NUCLEOTIDE SEQUENCE [LARGE SCALE GENOMIC DNA]</scope>
    <source>
        <strain evidence="4 5">MSr12523</strain>
    </source>
</reference>
<dbReference type="InterPro" id="IPR005269">
    <property type="entry name" value="LOG"/>
</dbReference>
<evidence type="ECO:0000256" key="3">
    <source>
        <dbReference type="RuleBase" id="RU363015"/>
    </source>
</evidence>
<dbReference type="EMBL" id="CP089982">
    <property type="protein sequence ID" value="WXA99804.1"/>
    <property type="molecule type" value="Genomic_DNA"/>
</dbReference>
<evidence type="ECO:0000313" key="4">
    <source>
        <dbReference type="EMBL" id="WXA99804.1"/>
    </source>
</evidence>
<sequence length="188" mass="20299">MRICVFCGSSVGKKPDYLEAARNFGQVLARRGIGLVYGGASVGMMGEVADAALAAGGEVIGVIPQALVDKEIAHKNLTDLRIVTTMHERKALMAELSNGFVALPGGTGTLEEAFEVWTWGVLGFHKKACAWLNVAGYYDSLLASISHMEEEGFLKPEHRQMVLVDSDADALVTKIVNYTPALTRSKWD</sequence>
<evidence type="ECO:0000313" key="5">
    <source>
        <dbReference type="Proteomes" id="UP001379533"/>
    </source>
</evidence>
<name>A0ABZ2KS47_9BACT</name>